<comment type="caution">
    <text evidence="2">The sequence shown here is derived from an EMBL/GenBank/DDBJ whole genome shotgun (WGS) entry which is preliminary data.</text>
</comment>
<dbReference type="CDD" id="cd06193">
    <property type="entry name" value="siderophore_interacting"/>
    <property type="match status" value="1"/>
</dbReference>
<reference evidence="2" key="1">
    <citation type="submission" date="2022-01" db="EMBL/GenBank/DDBJ databases">
        <title>Genome-Based Taxonomic Classification of the Phylum Actinobacteria.</title>
        <authorList>
            <person name="Gao Y."/>
        </authorList>
    </citation>
    <scope>NUCLEOTIDE SEQUENCE</scope>
    <source>
        <strain evidence="2">KLBMP 8922</strain>
    </source>
</reference>
<dbReference type="Proteomes" id="UP001165378">
    <property type="component" value="Unassembled WGS sequence"/>
</dbReference>
<dbReference type="InterPro" id="IPR007037">
    <property type="entry name" value="SIP_rossman_dom"/>
</dbReference>
<dbReference type="GO" id="GO:0016491">
    <property type="term" value="F:oxidoreductase activity"/>
    <property type="evidence" value="ECO:0007669"/>
    <property type="project" value="InterPro"/>
</dbReference>
<dbReference type="PANTHER" id="PTHR30157:SF0">
    <property type="entry name" value="NADPH-DEPENDENT FERRIC-CHELATE REDUCTASE"/>
    <property type="match status" value="1"/>
</dbReference>
<keyword evidence="3" id="KW-1185">Reference proteome</keyword>
<dbReference type="InterPro" id="IPR039374">
    <property type="entry name" value="SIP_fam"/>
</dbReference>
<sequence>MTTPELPYRFFDLTVLRADRIGPDMVRVTFGGEDLKAFVSDGRDQRLKIFLPHPGQDAPVVPVDAGEDWFAQWMAVPAETRAVMRTYTVRDARREPDEVDVDFALHGDLGPASRWAQKAAPGDRVVVIGPSSPANGGVDFELPDGTDWVLVTADETALPAVEGILRWLPAGLPAKVWISVPHEGDRRELPTEADAEVTWLVRDGADALPAAVEAAELPEGTPYAWIAGEAGSVKAVRRNLVRDRGFDRKSVTFTGYWRRGATDDDLLAETLAGGTPHLPEDDEPGQ</sequence>
<evidence type="ECO:0000313" key="2">
    <source>
        <dbReference type="EMBL" id="MCF2532079.1"/>
    </source>
</evidence>
<evidence type="ECO:0000313" key="3">
    <source>
        <dbReference type="Proteomes" id="UP001165378"/>
    </source>
</evidence>
<protein>
    <submittedName>
        <fullName evidence="2">Siderophore-interacting protein</fullName>
    </submittedName>
</protein>
<dbReference type="Gene3D" id="2.40.30.10">
    <property type="entry name" value="Translation factors"/>
    <property type="match status" value="1"/>
</dbReference>
<dbReference type="PANTHER" id="PTHR30157">
    <property type="entry name" value="FERRIC REDUCTASE, NADPH-DEPENDENT"/>
    <property type="match status" value="1"/>
</dbReference>
<dbReference type="PROSITE" id="PS51384">
    <property type="entry name" value="FAD_FR"/>
    <property type="match status" value="1"/>
</dbReference>
<dbReference type="EMBL" id="JAKFHA010000029">
    <property type="protein sequence ID" value="MCF2532079.1"/>
    <property type="molecule type" value="Genomic_DNA"/>
</dbReference>
<dbReference type="InterPro" id="IPR017927">
    <property type="entry name" value="FAD-bd_FR_type"/>
</dbReference>
<dbReference type="AlphaFoldDB" id="A0AA41U7M1"/>
<organism evidence="2 3">
    <name type="scientific">Yinghuangia soli</name>
    <dbReference type="NCBI Taxonomy" id="2908204"/>
    <lineage>
        <taxon>Bacteria</taxon>
        <taxon>Bacillati</taxon>
        <taxon>Actinomycetota</taxon>
        <taxon>Actinomycetes</taxon>
        <taxon>Kitasatosporales</taxon>
        <taxon>Streptomycetaceae</taxon>
        <taxon>Yinghuangia</taxon>
    </lineage>
</organism>
<dbReference type="SUPFAM" id="SSF63380">
    <property type="entry name" value="Riboflavin synthase domain-like"/>
    <property type="match status" value="1"/>
</dbReference>
<dbReference type="InterPro" id="IPR039261">
    <property type="entry name" value="FNR_nucleotide-bd"/>
</dbReference>
<proteinExistence type="predicted"/>
<gene>
    <name evidence="2" type="ORF">LZ495_33355</name>
</gene>
<name>A0AA41U7M1_9ACTN</name>
<dbReference type="Pfam" id="PF04954">
    <property type="entry name" value="SIP"/>
    <property type="match status" value="1"/>
</dbReference>
<feature type="domain" description="FAD-binding FR-type" evidence="1">
    <location>
        <begin position="8"/>
        <end position="137"/>
    </location>
</feature>
<accession>A0AA41U7M1</accession>
<dbReference type="Pfam" id="PF08021">
    <property type="entry name" value="FAD_binding_9"/>
    <property type="match status" value="1"/>
</dbReference>
<dbReference type="RefSeq" id="WP_235056797.1">
    <property type="nucleotide sequence ID" value="NZ_JAKFHA010000029.1"/>
</dbReference>
<dbReference type="Gene3D" id="3.40.50.80">
    <property type="entry name" value="Nucleotide-binding domain of ferredoxin-NADP reductase (FNR) module"/>
    <property type="match status" value="1"/>
</dbReference>
<dbReference type="InterPro" id="IPR017938">
    <property type="entry name" value="Riboflavin_synthase-like_b-brl"/>
</dbReference>
<evidence type="ECO:0000259" key="1">
    <source>
        <dbReference type="PROSITE" id="PS51384"/>
    </source>
</evidence>
<dbReference type="InterPro" id="IPR013113">
    <property type="entry name" value="SIP_FAD-bd"/>
</dbReference>